<name>A0A0D9X843_9ORYZ</name>
<dbReference type="HOGENOM" id="CLU_1801411_0_0_1"/>
<keyword evidence="3" id="KW-1185">Reference proteome</keyword>
<dbReference type="Gramene" id="LPERR08G12830.1">
    <property type="protein sequence ID" value="LPERR08G12830.1"/>
    <property type="gene ID" value="LPERR08G12830"/>
</dbReference>
<feature type="compositionally biased region" description="Basic and acidic residues" evidence="1">
    <location>
        <begin position="88"/>
        <end position="105"/>
    </location>
</feature>
<evidence type="ECO:0000313" key="3">
    <source>
        <dbReference type="Proteomes" id="UP000032180"/>
    </source>
</evidence>
<accession>A0A0D9X843</accession>
<reference evidence="2 3" key="1">
    <citation type="submission" date="2012-08" db="EMBL/GenBank/DDBJ databases">
        <title>Oryza genome evolution.</title>
        <authorList>
            <person name="Wing R.A."/>
        </authorList>
    </citation>
    <scope>NUCLEOTIDE SEQUENCE</scope>
</reference>
<proteinExistence type="predicted"/>
<reference evidence="3" key="2">
    <citation type="submission" date="2013-12" db="EMBL/GenBank/DDBJ databases">
        <authorList>
            <person name="Yu Y."/>
            <person name="Lee S."/>
            <person name="de Baynast K."/>
            <person name="Wissotski M."/>
            <person name="Liu L."/>
            <person name="Talag J."/>
            <person name="Goicoechea J."/>
            <person name="Angelova A."/>
            <person name="Jetty R."/>
            <person name="Kudrna D."/>
            <person name="Golser W."/>
            <person name="Rivera L."/>
            <person name="Zhang J."/>
            <person name="Wing R."/>
        </authorList>
    </citation>
    <scope>NUCLEOTIDE SEQUENCE</scope>
</reference>
<feature type="compositionally biased region" description="Basic and acidic residues" evidence="1">
    <location>
        <begin position="36"/>
        <end position="48"/>
    </location>
</feature>
<evidence type="ECO:0000256" key="1">
    <source>
        <dbReference type="SAM" id="MobiDB-lite"/>
    </source>
</evidence>
<evidence type="ECO:0000313" key="2">
    <source>
        <dbReference type="EnsemblPlants" id="LPERR08G12830.1"/>
    </source>
</evidence>
<reference evidence="2" key="3">
    <citation type="submission" date="2015-04" db="UniProtKB">
        <authorList>
            <consortium name="EnsemblPlants"/>
        </authorList>
    </citation>
    <scope>IDENTIFICATION</scope>
</reference>
<dbReference type="EnsemblPlants" id="LPERR08G12830.1">
    <property type="protein sequence ID" value="LPERR08G12830.1"/>
    <property type="gene ID" value="LPERR08G12830"/>
</dbReference>
<feature type="region of interest" description="Disordered" evidence="1">
    <location>
        <begin position="1"/>
        <end position="108"/>
    </location>
</feature>
<feature type="compositionally biased region" description="Basic residues" evidence="1">
    <location>
        <begin position="77"/>
        <end position="87"/>
    </location>
</feature>
<protein>
    <submittedName>
        <fullName evidence="2">Uncharacterized protein</fullName>
    </submittedName>
</protein>
<dbReference type="Proteomes" id="UP000032180">
    <property type="component" value="Chromosome 8"/>
</dbReference>
<sequence>PPLLSSRFQGSRAAAHPHFPTTKSRRLRPPPPSPPRTRDEHRHHRVDEAGVPGGGPEPALHQGRRQLLRPRLPPPLHHLRRLRHRRLPLRDQAGDPRAVDGDGWAHRGHGRVHVRLPELRRPPHGVLPQRCRGRRLQAQAAVRL</sequence>
<dbReference type="eggNOG" id="ENOG502R51F">
    <property type="taxonomic scope" value="Eukaryota"/>
</dbReference>
<organism evidence="2 3">
    <name type="scientific">Leersia perrieri</name>
    <dbReference type="NCBI Taxonomy" id="77586"/>
    <lineage>
        <taxon>Eukaryota</taxon>
        <taxon>Viridiplantae</taxon>
        <taxon>Streptophyta</taxon>
        <taxon>Embryophyta</taxon>
        <taxon>Tracheophyta</taxon>
        <taxon>Spermatophyta</taxon>
        <taxon>Magnoliopsida</taxon>
        <taxon>Liliopsida</taxon>
        <taxon>Poales</taxon>
        <taxon>Poaceae</taxon>
        <taxon>BOP clade</taxon>
        <taxon>Oryzoideae</taxon>
        <taxon>Oryzeae</taxon>
        <taxon>Oryzinae</taxon>
        <taxon>Leersia</taxon>
    </lineage>
</organism>
<dbReference type="AlphaFoldDB" id="A0A0D9X843"/>